<gene>
    <name evidence="2" type="ORF">AKAW2_80074A</name>
</gene>
<feature type="compositionally biased region" description="Polar residues" evidence="1">
    <location>
        <begin position="71"/>
        <end position="82"/>
    </location>
</feature>
<dbReference type="AlphaFoldDB" id="A0A7R7WJQ0"/>
<dbReference type="GO" id="GO:0003887">
    <property type="term" value="F:DNA-directed DNA polymerase activity"/>
    <property type="evidence" value="ECO:0007669"/>
    <property type="project" value="TreeGrafter"/>
</dbReference>
<feature type="region of interest" description="Disordered" evidence="1">
    <location>
        <begin position="55"/>
        <end position="120"/>
    </location>
</feature>
<evidence type="ECO:0000256" key="1">
    <source>
        <dbReference type="SAM" id="MobiDB-lite"/>
    </source>
</evidence>
<dbReference type="Pfam" id="PF04081">
    <property type="entry name" value="DNA_pol_delta_4"/>
    <property type="match status" value="1"/>
</dbReference>
<dbReference type="GeneID" id="64965594"/>
<evidence type="ECO:0000313" key="2">
    <source>
        <dbReference type="EMBL" id="BCS04273.1"/>
    </source>
</evidence>
<evidence type="ECO:0008006" key="4">
    <source>
        <dbReference type="Google" id="ProtNLM"/>
    </source>
</evidence>
<dbReference type="GO" id="GO:0006261">
    <property type="term" value="P:DNA-templated DNA replication"/>
    <property type="evidence" value="ECO:0007669"/>
    <property type="project" value="TreeGrafter"/>
</dbReference>
<dbReference type="GO" id="GO:0043625">
    <property type="term" value="C:delta DNA polymerase complex"/>
    <property type="evidence" value="ECO:0007669"/>
    <property type="project" value="TreeGrafter"/>
</dbReference>
<dbReference type="InterPro" id="IPR007218">
    <property type="entry name" value="DNA_pol_delta_4"/>
</dbReference>
<dbReference type="PANTHER" id="PTHR14303:SF0">
    <property type="entry name" value="DNA POLYMERASE DELTA SUBUNIT 4"/>
    <property type="match status" value="1"/>
</dbReference>
<dbReference type="PANTHER" id="PTHR14303">
    <property type="entry name" value="DNA POLYMERASE DELTA SUBUNIT 4"/>
    <property type="match status" value="1"/>
</dbReference>
<dbReference type="GO" id="GO:0000731">
    <property type="term" value="P:DNA synthesis involved in DNA repair"/>
    <property type="evidence" value="ECO:0007669"/>
    <property type="project" value="InterPro"/>
</dbReference>
<keyword evidence="3" id="KW-1185">Reference proteome</keyword>
<sequence length="252" mass="28460">MCNKPMMTSSPPHSQPSLAQNVVLDFLSAWTRFIRLLHILYIPSHRKSYSSYTCTMPPTRRRGGNTAATRSNQATLSFGSKSRVTKPSAAPTTRSQKAKDLDLIDASRSNTPSVDDVSEAEQVSVTATEPSQPHVAELAVRQQARAEIEQPRSEEDAKAEKITERQLQQYWKKEEAKRQGPRVHQEGLDLREKILRNFDLSSQYGPCIGIARLKRWRRAHTLGLNPPLEVLAVLLKPDEDTKQRAYIDELMS</sequence>
<evidence type="ECO:0000313" key="3">
    <source>
        <dbReference type="Proteomes" id="UP000661280"/>
    </source>
</evidence>
<dbReference type="RefSeq" id="XP_041548035.1">
    <property type="nucleotide sequence ID" value="XM_041681054.1"/>
</dbReference>
<reference evidence="2" key="1">
    <citation type="submission" date="2021-01" db="EMBL/GenBank/DDBJ databases">
        <authorList>
            <consortium name="Aspergillus luchuensis mut. kawachii IFO 4304 genome sequencing consortium"/>
            <person name="Kazuki M."/>
            <person name="Futagami T."/>
        </authorList>
    </citation>
    <scope>NUCLEOTIDE SEQUENCE</scope>
    <source>
        <strain evidence="2">IFO 4308</strain>
    </source>
</reference>
<dbReference type="Proteomes" id="UP000661280">
    <property type="component" value="Chromosome 8"/>
</dbReference>
<accession>A0A7R7WJQ0</accession>
<name>A0A7R7WJQ0_ASPKA</name>
<protein>
    <recommendedName>
        <fullName evidence="4">DNA polymerase delta subunit 4</fullName>
    </recommendedName>
</protein>
<reference evidence="2" key="2">
    <citation type="submission" date="2021-02" db="EMBL/GenBank/DDBJ databases">
        <title>Aspergillus luchuensis mut. kawachii IFO 4304 genome sequence.</title>
        <authorList>
            <person name="Mori K."/>
            <person name="Kadooka C."/>
            <person name="Goto M."/>
            <person name="Futagami T."/>
        </authorList>
    </citation>
    <scope>NUCLEOTIDE SEQUENCE</scope>
    <source>
        <strain evidence="2">IFO 4308</strain>
    </source>
</reference>
<dbReference type="KEGG" id="aluc:AKAW2_80074A"/>
<dbReference type="EMBL" id="AP024432">
    <property type="protein sequence ID" value="BCS04273.1"/>
    <property type="molecule type" value="Genomic_DNA"/>
</dbReference>
<organism evidence="2 3">
    <name type="scientific">Aspergillus kawachii</name>
    <name type="common">White koji mold</name>
    <name type="synonym">Aspergillus awamori var. kawachi</name>
    <dbReference type="NCBI Taxonomy" id="1069201"/>
    <lineage>
        <taxon>Eukaryota</taxon>
        <taxon>Fungi</taxon>
        <taxon>Dikarya</taxon>
        <taxon>Ascomycota</taxon>
        <taxon>Pezizomycotina</taxon>
        <taxon>Eurotiomycetes</taxon>
        <taxon>Eurotiomycetidae</taxon>
        <taxon>Eurotiales</taxon>
        <taxon>Aspergillaceae</taxon>
        <taxon>Aspergillus</taxon>
        <taxon>Aspergillus subgen. Circumdati</taxon>
    </lineage>
</organism>
<dbReference type="OrthoDB" id="337486at2759"/>
<proteinExistence type="predicted"/>